<proteinExistence type="predicted"/>
<name>A0ABY1LNP5_9MICO</name>
<evidence type="ECO:0000313" key="2">
    <source>
        <dbReference type="Proteomes" id="UP000190827"/>
    </source>
</evidence>
<sequence length="122" mass="12363">MRDLTETDDDLGSLASSLDGLVLAVPGVDGLTAVEPTLLRAAKEGVGALLGSPDQPARVSVKRVRGVLTVQTNISVAAEAASPAVAQAVHRAIAERLPSSTDEGAPSITVRVIDVVPSGSQD</sequence>
<gene>
    <name evidence="1" type="ORF">SAMN06295973_2896</name>
</gene>
<dbReference type="Proteomes" id="UP000190827">
    <property type="component" value="Unassembled WGS sequence"/>
</dbReference>
<evidence type="ECO:0008006" key="3">
    <source>
        <dbReference type="Google" id="ProtNLM"/>
    </source>
</evidence>
<evidence type="ECO:0000313" key="1">
    <source>
        <dbReference type="EMBL" id="SKC69180.1"/>
    </source>
</evidence>
<reference evidence="1 2" key="1">
    <citation type="submission" date="2017-02" db="EMBL/GenBank/DDBJ databases">
        <authorList>
            <person name="Varghese N."/>
            <person name="Submissions S."/>
        </authorList>
    </citation>
    <scope>NUCLEOTIDE SEQUENCE [LARGE SCALE GENOMIC DNA]</scope>
    <source>
        <strain evidence="1 2">VKM Ac-1787</strain>
    </source>
</reference>
<accession>A0ABY1LNP5</accession>
<dbReference type="EMBL" id="FUZO01000002">
    <property type="protein sequence ID" value="SKC69180.1"/>
    <property type="molecule type" value="Genomic_DNA"/>
</dbReference>
<organism evidence="1 2">
    <name type="scientific">Plantibacter cousiniae</name>
    <name type="common">nom. nud.</name>
    <dbReference type="NCBI Taxonomy" id="199709"/>
    <lineage>
        <taxon>Bacteria</taxon>
        <taxon>Bacillati</taxon>
        <taxon>Actinomycetota</taxon>
        <taxon>Actinomycetes</taxon>
        <taxon>Micrococcales</taxon>
        <taxon>Microbacteriaceae</taxon>
        <taxon>Plantibacter</taxon>
    </lineage>
</organism>
<dbReference type="RefSeq" id="WP_079706624.1">
    <property type="nucleotide sequence ID" value="NZ_FUZO01000002.1"/>
</dbReference>
<comment type="caution">
    <text evidence="1">The sequence shown here is derived from an EMBL/GenBank/DDBJ whole genome shotgun (WGS) entry which is preliminary data.</text>
</comment>
<protein>
    <recommendedName>
        <fullName evidence="3">Asp23 family, cell envelope-related function</fullName>
    </recommendedName>
</protein>
<keyword evidence="2" id="KW-1185">Reference proteome</keyword>